<feature type="compositionally biased region" description="Pro residues" evidence="1">
    <location>
        <begin position="1"/>
        <end position="10"/>
    </location>
</feature>
<feature type="compositionally biased region" description="Basic and acidic residues" evidence="1">
    <location>
        <begin position="42"/>
        <end position="52"/>
    </location>
</feature>
<accession>A0A9W9RKK7</accession>
<gene>
    <name evidence="2" type="ORF">N7496_011676</name>
</gene>
<dbReference type="RefSeq" id="XP_056550549.1">
    <property type="nucleotide sequence ID" value="XM_056704589.1"/>
</dbReference>
<keyword evidence="3" id="KW-1185">Reference proteome</keyword>
<reference evidence="2" key="2">
    <citation type="journal article" date="2023" name="IMA Fungus">
        <title>Comparative genomic study of the Penicillium genus elucidates a diverse pangenome and 15 lateral gene transfer events.</title>
        <authorList>
            <person name="Petersen C."/>
            <person name="Sorensen T."/>
            <person name="Nielsen M.R."/>
            <person name="Sondergaard T.E."/>
            <person name="Sorensen J.L."/>
            <person name="Fitzpatrick D.A."/>
            <person name="Frisvad J.C."/>
            <person name="Nielsen K.L."/>
        </authorList>
    </citation>
    <scope>NUCLEOTIDE SEQUENCE</scope>
    <source>
        <strain evidence="2">IBT 29864</strain>
    </source>
</reference>
<feature type="region of interest" description="Disordered" evidence="1">
    <location>
        <begin position="1"/>
        <end position="76"/>
    </location>
</feature>
<evidence type="ECO:0000313" key="2">
    <source>
        <dbReference type="EMBL" id="KAJ5359263.1"/>
    </source>
</evidence>
<dbReference type="AlphaFoldDB" id="A0A9W9RKK7"/>
<organism evidence="2 3">
    <name type="scientific">Penicillium cataractarum</name>
    <dbReference type="NCBI Taxonomy" id="2100454"/>
    <lineage>
        <taxon>Eukaryota</taxon>
        <taxon>Fungi</taxon>
        <taxon>Dikarya</taxon>
        <taxon>Ascomycota</taxon>
        <taxon>Pezizomycotina</taxon>
        <taxon>Eurotiomycetes</taxon>
        <taxon>Eurotiomycetidae</taxon>
        <taxon>Eurotiales</taxon>
        <taxon>Aspergillaceae</taxon>
        <taxon>Penicillium</taxon>
    </lineage>
</organism>
<feature type="compositionally biased region" description="Basic and acidic residues" evidence="1">
    <location>
        <begin position="142"/>
        <end position="158"/>
    </location>
</feature>
<feature type="region of interest" description="Disordered" evidence="1">
    <location>
        <begin position="228"/>
        <end position="270"/>
    </location>
</feature>
<evidence type="ECO:0000256" key="1">
    <source>
        <dbReference type="SAM" id="MobiDB-lite"/>
    </source>
</evidence>
<dbReference type="OrthoDB" id="4367945at2759"/>
<dbReference type="GeneID" id="81443768"/>
<dbReference type="EMBL" id="JAPZBS010000009">
    <property type="protein sequence ID" value="KAJ5359263.1"/>
    <property type="molecule type" value="Genomic_DNA"/>
</dbReference>
<feature type="region of interest" description="Disordered" evidence="1">
    <location>
        <begin position="111"/>
        <end position="162"/>
    </location>
</feature>
<feature type="compositionally biased region" description="Polar residues" evidence="1">
    <location>
        <begin position="30"/>
        <end position="39"/>
    </location>
</feature>
<sequence>MSSPVPPSAPPHRDQGLPSEQTEVKEAALSQPSGLSQPTAEARPRYEVHSGTRFEMLTGRARQEGQPQADTSLYDGMMLSDQPTAVQRLRPHSRIPRPRPLGQVFTTLPELGISNDTKPEEQVPDVLRPGVSTTPTEIEAASNDRLRRLDQTPRERHGPVLRISPAAGRFLVGSPNDDDQIASLPSFPSAPYVRSPYSLRISSPLRQSSSLASTPIGSQAGLVKASRPEGLDPLAPVPAPSANQPPANDPVSPATIAQPQGGHGNSTSLSSAEITQCVNRLGKRLVKENDVEQQKKLYADLVRLVSLRADVMSQEALLAEQATALVVMGAESRRRHGMASMRALTLYQEDGSLLNEEVPTDRIVTEW</sequence>
<protein>
    <submittedName>
        <fullName evidence="2">Uncharacterized protein</fullName>
    </submittedName>
</protein>
<evidence type="ECO:0000313" key="3">
    <source>
        <dbReference type="Proteomes" id="UP001147782"/>
    </source>
</evidence>
<dbReference type="Proteomes" id="UP001147782">
    <property type="component" value="Unassembled WGS sequence"/>
</dbReference>
<reference evidence="2" key="1">
    <citation type="submission" date="2022-11" db="EMBL/GenBank/DDBJ databases">
        <authorList>
            <person name="Petersen C."/>
        </authorList>
    </citation>
    <scope>NUCLEOTIDE SEQUENCE</scope>
    <source>
        <strain evidence="2">IBT 29864</strain>
    </source>
</reference>
<comment type="caution">
    <text evidence="2">The sequence shown here is derived from an EMBL/GenBank/DDBJ whole genome shotgun (WGS) entry which is preliminary data.</text>
</comment>
<name>A0A9W9RKK7_9EURO</name>
<proteinExistence type="predicted"/>